<dbReference type="InterPro" id="IPR017853">
    <property type="entry name" value="GH"/>
</dbReference>
<dbReference type="EMBL" id="LNYR01000031">
    <property type="protein sequence ID" value="KTD47823.1"/>
    <property type="molecule type" value="Genomic_DNA"/>
</dbReference>
<dbReference type="OrthoDB" id="6769681at2"/>
<feature type="domain" description="Glycoside hydrolase family 5" evidence="4">
    <location>
        <begin position="183"/>
        <end position="490"/>
    </location>
</feature>
<evidence type="ECO:0000313" key="8">
    <source>
        <dbReference type="Proteomes" id="UP000254230"/>
    </source>
</evidence>
<proteinExistence type="inferred from homology"/>
<reference evidence="5 7" key="1">
    <citation type="submission" date="2015-11" db="EMBL/GenBank/DDBJ databases">
        <title>Genomic analysis of 38 Legionella species identifies large and diverse effector repertoires.</title>
        <authorList>
            <person name="Burstein D."/>
            <person name="Amaro F."/>
            <person name="Zusman T."/>
            <person name="Lifshitz Z."/>
            <person name="Cohen O."/>
            <person name="Gilbert J.A."/>
            <person name="Pupko T."/>
            <person name="Shuman H.A."/>
            <person name="Segal G."/>
        </authorList>
    </citation>
    <scope>NUCLEOTIDE SEQUENCE [LARGE SCALE GENOMIC DNA]</scope>
    <source>
        <strain evidence="5 7">ATCC 49507</strain>
    </source>
</reference>
<dbReference type="GO" id="GO:0008810">
    <property type="term" value="F:cellulase activity"/>
    <property type="evidence" value="ECO:0007669"/>
    <property type="project" value="UniProtKB-EC"/>
</dbReference>
<dbReference type="Proteomes" id="UP000254230">
    <property type="component" value="Unassembled WGS sequence"/>
</dbReference>
<keyword evidence="2 3" id="KW-0326">Glycosidase</keyword>
<gene>
    <name evidence="6" type="primary">egl</name>
    <name evidence="5" type="ORF">Lqua_2216</name>
    <name evidence="6" type="ORF">NCTC12376_00508</name>
</gene>
<comment type="similarity">
    <text evidence="3">Belongs to the glycosyl hydrolase 5 (cellulase A) family.</text>
</comment>
<dbReference type="GO" id="GO:0009251">
    <property type="term" value="P:glucan catabolic process"/>
    <property type="evidence" value="ECO:0007669"/>
    <property type="project" value="TreeGrafter"/>
</dbReference>
<evidence type="ECO:0000313" key="7">
    <source>
        <dbReference type="Proteomes" id="UP000054639"/>
    </source>
</evidence>
<dbReference type="InterPro" id="IPR001547">
    <property type="entry name" value="Glyco_hydro_5"/>
</dbReference>
<keyword evidence="7" id="KW-1185">Reference proteome</keyword>
<evidence type="ECO:0000256" key="3">
    <source>
        <dbReference type="RuleBase" id="RU361153"/>
    </source>
</evidence>
<accession>A0A378KQX1</accession>
<keyword evidence="1 3" id="KW-0378">Hydrolase</keyword>
<name>A0A378KQX1_9GAMM</name>
<sequence length="516" mass="56467">MYYTCSFIFDLIGLLMNKFWAIILLIPGCCSAATITNSIGGVGPQGSVKPYICIQDQNGAVTLALAGNQSGDANKASGNAYYAGATLRFGGCTPANTYLGYVGFSINASGNNAVSSYTPPEGIHIAYTNPGIDSSGVVTGTINYTPIETNLELQQAKENNTWEFAGINLSGLEFGKVIDPVVVPNLSTQDSSGNFSDLQEMQSFINAGMNTARIPVSWGYLQLDGAGKGTINLAYYTNYIRPLLQTLTHAKVHTIVDLHAYMRYSKFGEEYSGCSGSGPCPDGTLILDEKAYQSVWSQLAELMQHDPLIDKDYLLIDLVNEPVAVPDDKVFTIQASLINMLRNQNFTGYIMVEGNSWSGLHSWSSYQWKGSDNQIYSNATLFTREHFAKAGITDLSKVLINVHQYLDSDYSGTHDDCLQDLTTTGDNGFNLNEFADYLNENQLKAIVTELGTGRNAASCKAPLSEFMTYLKDNSAKNKEYGFVGWTLWSAGHGWGNYNLRVKPDSYQMDVVKELIQ</sequence>
<dbReference type="EC" id="3.2.1.4" evidence="6"/>
<dbReference type="InterPro" id="IPR018087">
    <property type="entry name" value="Glyco_hydro_5_CS"/>
</dbReference>
<protein>
    <submittedName>
        <fullName evidence="6">Endoglucanase</fullName>
        <ecNumber evidence="6">3.2.1.4</ecNumber>
    </submittedName>
</protein>
<dbReference type="PANTHER" id="PTHR34142">
    <property type="entry name" value="ENDO-BETA-1,4-GLUCANASE A"/>
    <property type="match status" value="1"/>
</dbReference>
<evidence type="ECO:0000256" key="1">
    <source>
        <dbReference type="ARBA" id="ARBA00022801"/>
    </source>
</evidence>
<dbReference type="Pfam" id="PF00150">
    <property type="entry name" value="Cellulase"/>
    <property type="match status" value="1"/>
</dbReference>
<dbReference type="PANTHER" id="PTHR34142:SF1">
    <property type="entry name" value="GLYCOSIDE HYDROLASE FAMILY 5 DOMAIN-CONTAINING PROTEIN"/>
    <property type="match status" value="1"/>
</dbReference>
<dbReference type="Proteomes" id="UP000054639">
    <property type="component" value="Unassembled WGS sequence"/>
</dbReference>
<dbReference type="SUPFAM" id="SSF51445">
    <property type="entry name" value="(Trans)glycosidases"/>
    <property type="match status" value="1"/>
</dbReference>
<reference evidence="6 8" key="2">
    <citation type="submission" date="2018-06" db="EMBL/GenBank/DDBJ databases">
        <authorList>
            <consortium name="Pathogen Informatics"/>
            <person name="Doyle S."/>
        </authorList>
    </citation>
    <scope>NUCLEOTIDE SEQUENCE [LARGE SCALE GENOMIC DNA]</scope>
    <source>
        <strain evidence="6 8">NCTC12376</strain>
    </source>
</reference>
<evidence type="ECO:0000313" key="6">
    <source>
        <dbReference type="EMBL" id="STY16716.1"/>
    </source>
</evidence>
<evidence type="ECO:0000259" key="4">
    <source>
        <dbReference type="Pfam" id="PF00150"/>
    </source>
</evidence>
<evidence type="ECO:0000256" key="2">
    <source>
        <dbReference type="ARBA" id="ARBA00023295"/>
    </source>
</evidence>
<dbReference type="STRING" id="45072.Lqua_2216"/>
<organism evidence="6 8">
    <name type="scientific">Legionella quateirensis</name>
    <dbReference type="NCBI Taxonomy" id="45072"/>
    <lineage>
        <taxon>Bacteria</taxon>
        <taxon>Pseudomonadati</taxon>
        <taxon>Pseudomonadota</taxon>
        <taxon>Gammaproteobacteria</taxon>
        <taxon>Legionellales</taxon>
        <taxon>Legionellaceae</taxon>
        <taxon>Legionella</taxon>
    </lineage>
</organism>
<dbReference type="PROSITE" id="PS00659">
    <property type="entry name" value="GLYCOSYL_HYDROL_F5"/>
    <property type="match status" value="1"/>
</dbReference>
<dbReference type="AlphaFoldDB" id="A0A378KQX1"/>
<dbReference type="Gene3D" id="3.20.20.80">
    <property type="entry name" value="Glycosidases"/>
    <property type="match status" value="1"/>
</dbReference>
<evidence type="ECO:0000313" key="5">
    <source>
        <dbReference type="EMBL" id="KTD47823.1"/>
    </source>
</evidence>
<dbReference type="EMBL" id="UGOW01000001">
    <property type="protein sequence ID" value="STY16716.1"/>
    <property type="molecule type" value="Genomic_DNA"/>
</dbReference>